<dbReference type="InterPro" id="IPR017853">
    <property type="entry name" value="GH"/>
</dbReference>
<dbReference type="SUPFAM" id="SSF49265">
    <property type="entry name" value="Fibronectin type III"/>
    <property type="match status" value="1"/>
</dbReference>
<dbReference type="CDD" id="cd00063">
    <property type="entry name" value="FN3"/>
    <property type="match status" value="2"/>
</dbReference>
<dbReference type="RefSeq" id="WP_200242168.1">
    <property type="nucleotide sequence ID" value="NZ_JAENHK010000001.1"/>
</dbReference>
<dbReference type="Gene3D" id="2.60.120.200">
    <property type="match status" value="1"/>
</dbReference>
<dbReference type="PROSITE" id="PS01095">
    <property type="entry name" value="GH18_1"/>
    <property type="match status" value="1"/>
</dbReference>
<keyword evidence="10" id="KW-1185">Reference proteome</keyword>
<evidence type="ECO:0000259" key="8">
    <source>
        <dbReference type="PROSITE" id="PS51910"/>
    </source>
</evidence>
<accession>A0ABS1FQ06</accession>
<dbReference type="InterPro" id="IPR001579">
    <property type="entry name" value="Glyco_hydro_18_chit_AS"/>
</dbReference>
<dbReference type="Gene3D" id="2.60.40.10">
    <property type="entry name" value="Immunoglobulins"/>
    <property type="match status" value="2"/>
</dbReference>
<evidence type="ECO:0000256" key="1">
    <source>
        <dbReference type="ARBA" id="ARBA00009121"/>
    </source>
</evidence>
<dbReference type="PROSITE" id="PS51910">
    <property type="entry name" value="GH18_2"/>
    <property type="match status" value="1"/>
</dbReference>
<feature type="domain" description="GH18" evidence="8">
    <location>
        <begin position="59"/>
        <end position="316"/>
    </location>
</feature>
<evidence type="ECO:0000313" key="10">
    <source>
        <dbReference type="Proteomes" id="UP000628669"/>
    </source>
</evidence>
<evidence type="ECO:0000256" key="4">
    <source>
        <dbReference type="ARBA" id="ARBA00023157"/>
    </source>
</evidence>
<sequence length="827" mass="90349">MKNQQKELSDCSGIADFNDENFKQIKNKTNYTMKGKSILIALIILIFQAKSLLNAQLNPLGICYVEVNNSNMLNAGSYTLQNTNKQLFDVAIIFAANINYDASKSRAYISSNNNVTKVLNDVNTYVRPLQQKGIKVLLDILGNHQGAGICNFPNREAARDFALQIANTVYTYGLDGVDLDDEYADYGNNGTGQPNSSSFVMLLQELKLAMPDKLITWYYIGPATTRQAYNGDNAGNYINYGWNAYYGTYSAPSIPPLTNSKISAAATWIQNTSASTLSTLATNSKNDGYGVFMWYDLKGTNAASYLSTGSNILYNENTQLSGQLYSWTQGTTCDPPLGLEVTNVTGTSAKLNWTSNGSQTYNIDYKAAGSTTWTSAATAYSGSNITINNLALNTDYDWRIQSNCSSTLKSTYLFAPRFNSGSGCEIPASLQSQNYLGTSTKLSWTAGTASSFNLQYKTTAATTWTTVPNITTNTYTLQNLTENTNYVWKVQSICGTSNTSAYSAEASFNSGFAPVQSPGPRSLSFNGSTNYLNAGQFNLSGNALTFEGWVKVNAFKSAFPYISSVMGIEVGDNNSAILRFGDANLANNKLQFILSFGSSQIKLNSSTGLNTNTWYHIAATYDGTAMKLYINGTLDASINATGNFNANGILYLARNYDNSRTLNGFLDEFRVWKKALTPQEITDNKCNIAPTTPNLEANWKMDEGSGNGALDATSNTHFATLTNMSNANWSTDVACNSNLSTKDLAFEKENNVYPNPVKKGNDIHFMINDRSVNEVALYDISGKLIKKQIVDKNNVTINTQNLSSGIYVYKMKSSNDQIKSSGKVIVE</sequence>
<dbReference type="SMART" id="SM00560">
    <property type="entry name" value="LamGL"/>
    <property type="match status" value="1"/>
</dbReference>
<dbReference type="PROSITE" id="PS50853">
    <property type="entry name" value="FN3"/>
    <property type="match status" value="2"/>
</dbReference>
<dbReference type="InterPro" id="IPR001223">
    <property type="entry name" value="Glyco_hydro18_cat"/>
</dbReference>
<dbReference type="NCBIfam" id="NF045482">
    <property type="entry name" value="Endoglyc_H"/>
    <property type="match status" value="1"/>
</dbReference>
<protein>
    <submittedName>
        <fullName evidence="9">T9SS type A sorting domain-containing protein</fullName>
    </submittedName>
</protein>
<reference evidence="10" key="1">
    <citation type="submission" date="2021-01" db="EMBL/GenBank/DDBJ databases">
        <title>Genome public.</title>
        <authorList>
            <person name="Liu C."/>
            <person name="Sun Q."/>
        </authorList>
    </citation>
    <scope>NUCLEOTIDE SEQUENCE [LARGE SCALE GENOMIC DNA]</scope>
    <source>
        <strain evidence="10">YIM B02567</strain>
    </source>
</reference>
<keyword evidence="3 6" id="KW-0378">Hydrolase</keyword>
<dbReference type="Proteomes" id="UP000628669">
    <property type="component" value="Unassembled WGS sequence"/>
</dbReference>
<dbReference type="InterPro" id="IPR003961">
    <property type="entry name" value="FN3_dom"/>
</dbReference>
<comment type="similarity">
    <text evidence="1">Belongs to the glycosyl hydrolase 18 family. Chitinase class II subfamily.</text>
</comment>
<dbReference type="InterPro" id="IPR026444">
    <property type="entry name" value="Secre_tail"/>
</dbReference>
<dbReference type="Pfam" id="PF00704">
    <property type="entry name" value="Glyco_hydro_18"/>
    <property type="match status" value="1"/>
</dbReference>
<dbReference type="Gene3D" id="3.20.20.80">
    <property type="entry name" value="Glycosidases"/>
    <property type="match status" value="1"/>
</dbReference>
<keyword evidence="5 6" id="KW-0326">Glycosidase</keyword>
<organism evidence="9 10">
    <name type="scientific">Chryseobacterium paridis</name>
    <dbReference type="NCBI Taxonomy" id="2800328"/>
    <lineage>
        <taxon>Bacteria</taxon>
        <taxon>Pseudomonadati</taxon>
        <taxon>Bacteroidota</taxon>
        <taxon>Flavobacteriia</taxon>
        <taxon>Flavobacteriales</taxon>
        <taxon>Weeksellaceae</taxon>
        <taxon>Chryseobacterium group</taxon>
        <taxon>Chryseobacterium</taxon>
    </lineage>
</organism>
<dbReference type="InterPro" id="IPR006558">
    <property type="entry name" value="LamG-like"/>
</dbReference>
<evidence type="ECO:0000313" key="9">
    <source>
        <dbReference type="EMBL" id="MBK1894521.1"/>
    </source>
</evidence>
<evidence type="ECO:0000256" key="6">
    <source>
        <dbReference type="RuleBase" id="RU000489"/>
    </source>
</evidence>
<evidence type="ECO:0000259" key="7">
    <source>
        <dbReference type="PROSITE" id="PS50853"/>
    </source>
</evidence>
<feature type="domain" description="Fibronectin type-III" evidence="7">
    <location>
        <begin position="335"/>
        <end position="423"/>
    </location>
</feature>
<dbReference type="Pfam" id="PF13385">
    <property type="entry name" value="Laminin_G_3"/>
    <property type="match status" value="1"/>
</dbReference>
<evidence type="ECO:0000256" key="3">
    <source>
        <dbReference type="ARBA" id="ARBA00022801"/>
    </source>
</evidence>
<feature type="domain" description="Fibronectin type-III" evidence="7">
    <location>
        <begin position="426"/>
        <end position="513"/>
    </location>
</feature>
<evidence type="ECO:0000256" key="2">
    <source>
        <dbReference type="ARBA" id="ARBA00022729"/>
    </source>
</evidence>
<dbReference type="InterPro" id="IPR013320">
    <property type="entry name" value="ConA-like_dom_sf"/>
</dbReference>
<dbReference type="InterPro" id="IPR036116">
    <property type="entry name" value="FN3_sf"/>
</dbReference>
<dbReference type="SMART" id="SM00060">
    <property type="entry name" value="FN3"/>
    <property type="match status" value="2"/>
</dbReference>
<dbReference type="NCBIfam" id="TIGR04183">
    <property type="entry name" value="Por_Secre_tail"/>
    <property type="match status" value="1"/>
</dbReference>
<proteinExistence type="inferred from homology"/>
<dbReference type="Pfam" id="PF00041">
    <property type="entry name" value="fn3"/>
    <property type="match status" value="2"/>
</dbReference>
<comment type="caution">
    <text evidence="9">The sequence shown here is derived from an EMBL/GenBank/DDBJ whole genome shotgun (WGS) entry which is preliminary data.</text>
</comment>
<name>A0ABS1FQ06_9FLAO</name>
<keyword evidence="2" id="KW-0732">Signal</keyword>
<dbReference type="InterPro" id="IPR013783">
    <property type="entry name" value="Ig-like_fold"/>
</dbReference>
<gene>
    <name evidence="9" type="ORF">JHL15_01985</name>
</gene>
<keyword evidence="4" id="KW-1015">Disulfide bond</keyword>
<dbReference type="SUPFAM" id="SSF51445">
    <property type="entry name" value="(Trans)glycosidases"/>
    <property type="match status" value="1"/>
</dbReference>
<dbReference type="InterPro" id="IPR054861">
    <property type="entry name" value="Endoglyc_H"/>
</dbReference>
<evidence type="ECO:0000256" key="5">
    <source>
        <dbReference type="ARBA" id="ARBA00023295"/>
    </source>
</evidence>
<dbReference type="Pfam" id="PF18962">
    <property type="entry name" value="Por_Secre_tail"/>
    <property type="match status" value="1"/>
</dbReference>
<dbReference type="EMBL" id="JAENHK010000001">
    <property type="protein sequence ID" value="MBK1894521.1"/>
    <property type="molecule type" value="Genomic_DNA"/>
</dbReference>
<dbReference type="SUPFAM" id="SSF49899">
    <property type="entry name" value="Concanavalin A-like lectins/glucanases"/>
    <property type="match status" value="1"/>
</dbReference>